<dbReference type="STRING" id="946122.A0A0C2SSV3"/>
<dbReference type="OrthoDB" id="3191568at2759"/>
<reference evidence="2 3" key="1">
    <citation type="submission" date="2014-04" db="EMBL/GenBank/DDBJ databases">
        <title>Evolutionary Origins and Diversification of the Mycorrhizal Mutualists.</title>
        <authorList>
            <consortium name="DOE Joint Genome Institute"/>
            <consortium name="Mycorrhizal Genomics Consortium"/>
            <person name="Kohler A."/>
            <person name="Kuo A."/>
            <person name="Nagy L.G."/>
            <person name="Floudas D."/>
            <person name="Copeland A."/>
            <person name="Barry K.W."/>
            <person name="Cichocki N."/>
            <person name="Veneault-Fourrey C."/>
            <person name="LaButti K."/>
            <person name="Lindquist E.A."/>
            <person name="Lipzen A."/>
            <person name="Lundell T."/>
            <person name="Morin E."/>
            <person name="Murat C."/>
            <person name="Riley R."/>
            <person name="Ohm R."/>
            <person name="Sun H."/>
            <person name="Tunlid A."/>
            <person name="Henrissat B."/>
            <person name="Grigoriev I.V."/>
            <person name="Hibbett D.S."/>
            <person name="Martin F."/>
        </authorList>
    </citation>
    <scope>NUCLEOTIDE SEQUENCE [LARGE SCALE GENOMIC DNA]</scope>
    <source>
        <strain evidence="2 3">Koide BX008</strain>
    </source>
</reference>
<proteinExistence type="predicted"/>
<dbReference type="EMBL" id="KN818383">
    <property type="protein sequence ID" value="KIL57084.1"/>
    <property type="molecule type" value="Genomic_DNA"/>
</dbReference>
<feature type="domain" description="DUF6593" evidence="1">
    <location>
        <begin position="82"/>
        <end position="217"/>
    </location>
</feature>
<evidence type="ECO:0000313" key="3">
    <source>
        <dbReference type="Proteomes" id="UP000054549"/>
    </source>
</evidence>
<keyword evidence="3" id="KW-1185">Reference proteome</keyword>
<protein>
    <recommendedName>
        <fullName evidence="1">DUF6593 domain-containing protein</fullName>
    </recommendedName>
</protein>
<evidence type="ECO:0000313" key="2">
    <source>
        <dbReference type="EMBL" id="KIL57084.1"/>
    </source>
</evidence>
<organism evidence="2 3">
    <name type="scientific">Amanita muscaria (strain Koide BX008)</name>
    <dbReference type="NCBI Taxonomy" id="946122"/>
    <lineage>
        <taxon>Eukaryota</taxon>
        <taxon>Fungi</taxon>
        <taxon>Dikarya</taxon>
        <taxon>Basidiomycota</taxon>
        <taxon>Agaricomycotina</taxon>
        <taxon>Agaricomycetes</taxon>
        <taxon>Agaricomycetidae</taxon>
        <taxon>Agaricales</taxon>
        <taxon>Pluteineae</taxon>
        <taxon>Amanitaceae</taxon>
        <taxon>Amanita</taxon>
    </lineage>
</organism>
<evidence type="ECO:0000259" key="1">
    <source>
        <dbReference type="Pfam" id="PF20236"/>
    </source>
</evidence>
<accession>A0A0C2SSV3</accession>
<dbReference type="AlphaFoldDB" id="A0A0C2SSV3"/>
<dbReference type="HOGENOM" id="CLU_098000_0_0_1"/>
<dbReference type="InParanoid" id="A0A0C2SSV3"/>
<gene>
    <name evidence="2" type="ORF">M378DRAFT_172139</name>
</gene>
<name>A0A0C2SSV3_AMAMK</name>
<dbReference type="Pfam" id="PF20236">
    <property type="entry name" value="DUF6593"/>
    <property type="match status" value="1"/>
</dbReference>
<dbReference type="InterPro" id="IPR046528">
    <property type="entry name" value="DUF6593"/>
</dbReference>
<dbReference type="Proteomes" id="UP000054549">
    <property type="component" value="Unassembled WGS sequence"/>
</dbReference>
<sequence length="223" mass="24368">MPCSNAAFGINDTVEHYRTFWYASVITSPYTTMFNPFSSWADANKNNGSAPPPSVFGALPYPQTTSNELPLLFPSFNPSDLNCAAVGAHGQVYYNIVTDPHNPGYTVVKNASGKNMALIEWQSHPLVEIRGVFGKQPVKDWLKLSREHTSRNMEIRGIQYSWAPRGKALELTANGPSGVIVLARITRGEGKLMLDVTGEAIQLGILDSIVTATVLLQCGRNID</sequence>